<organism evidence="2 3">
    <name type="scientific">Dreissena polymorpha</name>
    <name type="common">Zebra mussel</name>
    <name type="synonym">Mytilus polymorpha</name>
    <dbReference type="NCBI Taxonomy" id="45954"/>
    <lineage>
        <taxon>Eukaryota</taxon>
        <taxon>Metazoa</taxon>
        <taxon>Spiralia</taxon>
        <taxon>Lophotrochozoa</taxon>
        <taxon>Mollusca</taxon>
        <taxon>Bivalvia</taxon>
        <taxon>Autobranchia</taxon>
        <taxon>Heteroconchia</taxon>
        <taxon>Euheterodonta</taxon>
        <taxon>Imparidentia</taxon>
        <taxon>Neoheterodontei</taxon>
        <taxon>Myida</taxon>
        <taxon>Dreissenoidea</taxon>
        <taxon>Dreissenidae</taxon>
        <taxon>Dreissena</taxon>
    </lineage>
</organism>
<keyword evidence="3" id="KW-1185">Reference proteome</keyword>
<evidence type="ECO:0000313" key="2">
    <source>
        <dbReference type="EMBL" id="KAH3889704.1"/>
    </source>
</evidence>
<gene>
    <name evidence="2" type="ORF">DPMN_013766</name>
</gene>
<feature type="signal peptide" evidence="1">
    <location>
        <begin position="1"/>
        <end position="18"/>
    </location>
</feature>
<sequence length="82" mass="9271">MVICRWLCIVCGVLLCICLELKRRSLSVIYFRRSVVEGCISLPFPERITRRPRTSVPTPSEPEPWVRSCGGGVFCALETATR</sequence>
<accession>A0A9D4N9I3</accession>
<reference evidence="2" key="1">
    <citation type="journal article" date="2019" name="bioRxiv">
        <title>The Genome of the Zebra Mussel, Dreissena polymorpha: A Resource for Invasive Species Research.</title>
        <authorList>
            <person name="McCartney M.A."/>
            <person name="Auch B."/>
            <person name="Kono T."/>
            <person name="Mallez S."/>
            <person name="Zhang Y."/>
            <person name="Obille A."/>
            <person name="Becker A."/>
            <person name="Abrahante J.E."/>
            <person name="Garbe J."/>
            <person name="Badalamenti J.P."/>
            <person name="Herman A."/>
            <person name="Mangelson H."/>
            <person name="Liachko I."/>
            <person name="Sullivan S."/>
            <person name="Sone E.D."/>
            <person name="Koren S."/>
            <person name="Silverstein K.A.T."/>
            <person name="Beckman K.B."/>
            <person name="Gohl D.M."/>
        </authorList>
    </citation>
    <scope>NUCLEOTIDE SEQUENCE</scope>
    <source>
        <strain evidence="2">Duluth1</strain>
        <tissue evidence="2">Whole animal</tissue>
    </source>
</reference>
<evidence type="ECO:0000256" key="1">
    <source>
        <dbReference type="SAM" id="SignalP"/>
    </source>
</evidence>
<evidence type="ECO:0000313" key="3">
    <source>
        <dbReference type="Proteomes" id="UP000828390"/>
    </source>
</evidence>
<dbReference type="EMBL" id="JAIWYP010000001">
    <property type="protein sequence ID" value="KAH3889704.1"/>
    <property type="molecule type" value="Genomic_DNA"/>
</dbReference>
<comment type="caution">
    <text evidence="2">The sequence shown here is derived from an EMBL/GenBank/DDBJ whole genome shotgun (WGS) entry which is preliminary data.</text>
</comment>
<dbReference type="AlphaFoldDB" id="A0A9D4N9I3"/>
<reference evidence="2" key="2">
    <citation type="submission" date="2020-11" db="EMBL/GenBank/DDBJ databases">
        <authorList>
            <person name="McCartney M.A."/>
            <person name="Auch B."/>
            <person name="Kono T."/>
            <person name="Mallez S."/>
            <person name="Becker A."/>
            <person name="Gohl D.M."/>
            <person name="Silverstein K.A.T."/>
            <person name="Koren S."/>
            <person name="Bechman K.B."/>
            <person name="Herman A."/>
            <person name="Abrahante J.E."/>
            <person name="Garbe J."/>
        </authorList>
    </citation>
    <scope>NUCLEOTIDE SEQUENCE</scope>
    <source>
        <strain evidence="2">Duluth1</strain>
        <tissue evidence="2">Whole animal</tissue>
    </source>
</reference>
<keyword evidence="1" id="KW-0732">Signal</keyword>
<feature type="chain" id="PRO_5039521440" description="Secreted protein" evidence="1">
    <location>
        <begin position="19"/>
        <end position="82"/>
    </location>
</feature>
<dbReference type="Proteomes" id="UP000828390">
    <property type="component" value="Unassembled WGS sequence"/>
</dbReference>
<protein>
    <recommendedName>
        <fullName evidence="4">Secreted protein</fullName>
    </recommendedName>
</protein>
<name>A0A9D4N9I3_DREPO</name>
<evidence type="ECO:0008006" key="4">
    <source>
        <dbReference type="Google" id="ProtNLM"/>
    </source>
</evidence>
<proteinExistence type="predicted"/>